<dbReference type="InterPro" id="IPR033904">
    <property type="entry name" value="Trans_IPPS_HH"/>
</dbReference>
<dbReference type="InterPro" id="IPR008949">
    <property type="entry name" value="Isoprenoid_synthase_dom_sf"/>
</dbReference>
<protein>
    <submittedName>
        <fullName evidence="2">Phytoene synthase</fullName>
    </submittedName>
</protein>
<evidence type="ECO:0000313" key="3">
    <source>
        <dbReference type="Proteomes" id="UP000027466"/>
    </source>
</evidence>
<organism evidence="2 3">
    <name type="scientific">Caballeronia glathei</name>
    <dbReference type="NCBI Taxonomy" id="60547"/>
    <lineage>
        <taxon>Bacteria</taxon>
        <taxon>Pseudomonadati</taxon>
        <taxon>Pseudomonadota</taxon>
        <taxon>Betaproteobacteria</taxon>
        <taxon>Burkholderiales</taxon>
        <taxon>Burkholderiaceae</taxon>
        <taxon>Caballeronia</taxon>
    </lineage>
</organism>
<accession>A0A069Q391</accession>
<reference evidence="2 3" key="1">
    <citation type="submission" date="2014-03" db="EMBL/GenBank/DDBJ databases">
        <title>Draft Genome Sequences of Four Burkholderia Strains.</title>
        <authorList>
            <person name="Liu X.Y."/>
            <person name="Li C.X."/>
            <person name="Xu J.H."/>
        </authorList>
    </citation>
    <scope>NUCLEOTIDE SEQUENCE [LARGE SCALE GENOMIC DNA]</scope>
    <source>
        <strain evidence="2 3">DSM 50014</strain>
    </source>
</reference>
<evidence type="ECO:0000313" key="2">
    <source>
        <dbReference type="EMBL" id="KDR44246.1"/>
    </source>
</evidence>
<dbReference type="PROSITE" id="PS01045">
    <property type="entry name" value="SQUALEN_PHYTOEN_SYN_2"/>
    <property type="match status" value="1"/>
</dbReference>
<comment type="caution">
    <text evidence="2">The sequence shown here is derived from an EMBL/GenBank/DDBJ whole genome shotgun (WGS) entry which is preliminary data.</text>
</comment>
<dbReference type="PANTHER" id="PTHR31480">
    <property type="entry name" value="BIFUNCTIONAL LYCOPENE CYCLASE/PHYTOENE SYNTHASE"/>
    <property type="match status" value="1"/>
</dbReference>
<dbReference type="Pfam" id="PF00494">
    <property type="entry name" value="SQS_PSY"/>
    <property type="match status" value="1"/>
</dbReference>
<sequence length="282" mass="31278">MTVSDLIAEEPAADAAKLSSGSSFYLAMRILPALQRDAMYQVYAFCRAVDDIADNGVLSRPERMAALERWREDIGNCYGGSPRRSLRALTRHIHTFHLVREDFMAVIDGMAMDAAEDIVAPDEATLDLFCDRVASAVGRLSVRIFGIEDEAGWWLAHYLGRALQLTNILRDIDEDAAIGRVYLPRELLASEGISATDVAAIVADPRLPGVCAVLAARAREYFVEANAIMAAAPRAQVRAPRIMSAAYRAVLDANVRRGFDLPRERVRTPRSRLLWIVARYML</sequence>
<dbReference type="InterPro" id="IPR017828">
    <property type="entry name" value="SQ_synth_HpnD-like"/>
</dbReference>
<dbReference type="SUPFAM" id="SSF48576">
    <property type="entry name" value="Terpenoid synthases"/>
    <property type="match status" value="1"/>
</dbReference>
<dbReference type="GO" id="GO:0016117">
    <property type="term" value="P:carotenoid biosynthetic process"/>
    <property type="evidence" value="ECO:0007669"/>
    <property type="project" value="InterPro"/>
</dbReference>
<keyword evidence="3" id="KW-1185">Reference proteome</keyword>
<dbReference type="RefSeq" id="WP_035935203.1">
    <property type="nucleotide sequence ID" value="NZ_CADFFX010000002.1"/>
</dbReference>
<dbReference type="Gene3D" id="1.10.600.10">
    <property type="entry name" value="Farnesyl Diphosphate Synthase"/>
    <property type="match status" value="1"/>
</dbReference>
<dbReference type="InterPro" id="IPR019845">
    <property type="entry name" value="Squalene/phytoene_synthase_CS"/>
</dbReference>
<name>A0A069Q391_9BURK</name>
<dbReference type="InterPro" id="IPR002060">
    <property type="entry name" value="Squ/phyt_synthse"/>
</dbReference>
<evidence type="ECO:0000256" key="1">
    <source>
        <dbReference type="ARBA" id="ARBA00022679"/>
    </source>
</evidence>
<gene>
    <name evidence="2" type="ORF">BG61_19470</name>
</gene>
<proteinExistence type="predicted"/>
<keyword evidence="1" id="KW-0808">Transferase</keyword>
<dbReference type="EMBL" id="JFHC01000003">
    <property type="protein sequence ID" value="KDR44246.1"/>
    <property type="molecule type" value="Genomic_DNA"/>
</dbReference>
<dbReference type="CDD" id="cd00683">
    <property type="entry name" value="Trans_IPPS_HH"/>
    <property type="match status" value="1"/>
</dbReference>
<dbReference type="GO" id="GO:0051996">
    <property type="term" value="F:squalene synthase [NAD(P)H] activity"/>
    <property type="evidence" value="ECO:0007669"/>
    <property type="project" value="InterPro"/>
</dbReference>
<dbReference type="STRING" id="60547.GCA_000751215_04368"/>
<dbReference type="NCBIfam" id="TIGR03465">
    <property type="entry name" value="HpnD"/>
    <property type="match status" value="1"/>
</dbReference>
<dbReference type="AlphaFoldDB" id="A0A069Q391"/>
<dbReference type="Proteomes" id="UP000027466">
    <property type="component" value="Unassembled WGS sequence"/>
</dbReference>